<evidence type="ECO:0000259" key="3">
    <source>
        <dbReference type="PROSITE" id="PS51462"/>
    </source>
</evidence>
<gene>
    <name evidence="4" type="ORF">PS396_01385</name>
</gene>
<dbReference type="Gene3D" id="3.90.79.10">
    <property type="entry name" value="Nucleoside Triphosphate Pyrophosphohydrolase"/>
    <property type="match status" value="1"/>
</dbReference>
<organism evidence="4 5">
    <name type="scientific">Limosilactobacillus pontis</name>
    <dbReference type="NCBI Taxonomy" id="35787"/>
    <lineage>
        <taxon>Bacteria</taxon>
        <taxon>Bacillati</taxon>
        <taxon>Bacillota</taxon>
        <taxon>Bacilli</taxon>
        <taxon>Lactobacillales</taxon>
        <taxon>Lactobacillaceae</taxon>
        <taxon>Limosilactobacillus</taxon>
    </lineage>
</organism>
<feature type="domain" description="Nudix hydrolase" evidence="3">
    <location>
        <begin position="15"/>
        <end position="149"/>
    </location>
</feature>
<dbReference type="GO" id="GO:0016787">
    <property type="term" value="F:hydrolase activity"/>
    <property type="evidence" value="ECO:0007669"/>
    <property type="project" value="UniProtKB-KW"/>
</dbReference>
<dbReference type="PANTHER" id="PTHR43046">
    <property type="entry name" value="GDP-MANNOSE MANNOSYL HYDROLASE"/>
    <property type="match status" value="1"/>
</dbReference>
<dbReference type="InterPro" id="IPR000086">
    <property type="entry name" value="NUDIX_hydrolase_dom"/>
</dbReference>
<dbReference type="PRINTS" id="PR00502">
    <property type="entry name" value="NUDIXFAMILY"/>
</dbReference>
<protein>
    <submittedName>
        <fullName evidence="4">NUDIX hydrolase</fullName>
    </submittedName>
</protein>
<dbReference type="EMBL" id="JAQSFA010000002">
    <property type="protein sequence ID" value="MEE6700479.1"/>
    <property type="molecule type" value="Genomic_DNA"/>
</dbReference>
<name>A0ABU7SQX5_9LACO</name>
<evidence type="ECO:0000256" key="1">
    <source>
        <dbReference type="ARBA" id="ARBA00001946"/>
    </source>
</evidence>
<dbReference type="Pfam" id="PF00293">
    <property type="entry name" value="NUDIX"/>
    <property type="match status" value="1"/>
</dbReference>
<evidence type="ECO:0000313" key="5">
    <source>
        <dbReference type="Proteomes" id="UP001335665"/>
    </source>
</evidence>
<dbReference type="Proteomes" id="UP001335665">
    <property type="component" value="Unassembled WGS sequence"/>
</dbReference>
<dbReference type="SUPFAM" id="SSF55811">
    <property type="entry name" value="Nudix"/>
    <property type="match status" value="1"/>
</dbReference>
<evidence type="ECO:0000313" key="4">
    <source>
        <dbReference type="EMBL" id="MEE6700479.1"/>
    </source>
</evidence>
<comment type="cofactor">
    <cofactor evidence="1">
        <name>Mg(2+)</name>
        <dbReference type="ChEBI" id="CHEBI:18420"/>
    </cofactor>
</comment>
<accession>A0ABU7SQX5</accession>
<keyword evidence="5" id="KW-1185">Reference proteome</keyword>
<dbReference type="PANTHER" id="PTHR43046:SF2">
    <property type="entry name" value="8-OXO-DGTP DIPHOSPHATASE-RELATED"/>
    <property type="match status" value="1"/>
</dbReference>
<comment type="caution">
    <text evidence="4">The sequence shown here is derived from an EMBL/GenBank/DDBJ whole genome shotgun (WGS) entry which is preliminary data.</text>
</comment>
<proteinExistence type="predicted"/>
<keyword evidence="2 4" id="KW-0378">Hydrolase</keyword>
<evidence type="ECO:0000256" key="2">
    <source>
        <dbReference type="ARBA" id="ARBA00022801"/>
    </source>
</evidence>
<sequence length="152" mass="17147">MAYIKKIRDLVGHRPLILTSASGALVTKQGAVLLQERADTGDWGFPGGYMEFGETFAQTAVREFKEDAGIVVQPVKLLGMFDSDTYTYPNGDLVQPVNAFYLVNRVDDHQYATKLSETVTTRYFSLHAPAPRFFNRQHAEMWAALKEYLAKH</sequence>
<dbReference type="RefSeq" id="WP_331192499.1">
    <property type="nucleotide sequence ID" value="NZ_JAQSEN010000002.1"/>
</dbReference>
<dbReference type="PROSITE" id="PS51462">
    <property type="entry name" value="NUDIX"/>
    <property type="match status" value="1"/>
</dbReference>
<reference evidence="4 5" key="1">
    <citation type="submission" date="2023-02" db="EMBL/GenBank/DDBJ databases">
        <title>The predominant lactic acid bacteria and yeasts involved in the spontaneous fermentation of millet during the production of the traditional porridge Hausa koko in Ghana.</title>
        <authorList>
            <person name="Atter A."/>
            <person name="Diaz M."/>
        </authorList>
    </citation>
    <scope>NUCLEOTIDE SEQUENCE [LARGE SCALE GENOMIC DNA]</scope>
    <source>
        <strain evidence="4 5">FI11552</strain>
    </source>
</reference>
<dbReference type="CDD" id="cd04677">
    <property type="entry name" value="NUDIX_Hydrolase"/>
    <property type="match status" value="1"/>
</dbReference>
<dbReference type="InterPro" id="IPR015797">
    <property type="entry name" value="NUDIX_hydrolase-like_dom_sf"/>
</dbReference>
<dbReference type="InterPro" id="IPR020476">
    <property type="entry name" value="Nudix_hydrolase"/>
</dbReference>